<dbReference type="EMBL" id="AP023359">
    <property type="protein sequence ID" value="BCJ70105.1"/>
    <property type="molecule type" value="Genomic_DNA"/>
</dbReference>
<protein>
    <submittedName>
        <fullName evidence="1">Uncharacterized protein</fullName>
    </submittedName>
</protein>
<evidence type="ECO:0000313" key="1">
    <source>
        <dbReference type="EMBL" id="BCJ70105.1"/>
    </source>
</evidence>
<organism evidence="1 2">
    <name type="scientific">Polymorphospora rubra</name>
    <dbReference type="NCBI Taxonomy" id="338584"/>
    <lineage>
        <taxon>Bacteria</taxon>
        <taxon>Bacillati</taxon>
        <taxon>Actinomycetota</taxon>
        <taxon>Actinomycetes</taxon>
        <taxon>Micromonosporales</taxon>
        <taxon>Micromonosporaceae</taxon>
        <taxon>Polymorphospora</taxon>
    </lineage>
</organism>
<dbReference type="Pfam" id="PF19740">
    <property type="entry name" value="DUF6229"/>
    <property type="match status" value="1"/>
</dbReference>
<dbReference type="AlphaFoldDB" id="A0A810NFT3"/>
<dbReference type="RefSeq" id="WP_212819805.1">
    <property type="nucleotide sequence ID" value="NZ_AP023359.1"/>
</dbReference>
<evidence type="ECO:0000313" key="2">
    <source>
        <dbReference type="Proteomes" id="UP000680866"/>
    </source>
</evidence>
<dbReference type="KEGG" id="pry:Prubr_71260"/>
<gene>
    <name evidence="1" type="ORF">Prubr_71260</name>
</gene>
<accession>A0A810NFT3</accession>
<proteinExistence type="predicted"/>
<dbReference type="InterPro" id="IPR046197">
    <property type="entry name" value="DUF6229"/>
</dbReference>
<dbReference type="Proteomes" id="UP000680866">
    <property type="component" value="Chromosome"/>
</dbReference>
<reference evidence="1" key="1">
    <citation type="submission" date="2020-08" db="EMBL/GenBank/DDBJ databases">
        <title>Whole genome shotgun sequence of Polymorphospora rubra NBRC 101157.</title>
        <authorList>
            <person name="Komaki H."/>
            <person name="Tamura T."/>
        </authorList>
    </citation>
    <scope>NUCLEOTIDE SEQUENCE</scope>
    <source>
        <strain evidence="1">NBRC 101157</strain>
    </source>
</reference>
<sequence length="76" mass="7789">MSTLAPERTDEIIKSWLTGIDPIDGWDNPAGPLFLGGKYAEADITATGGGGTGSISVTGCAWCTGSICNGRRILCA</sequence>
<keyword evidence="2" id="KW-1185">Reference proteome</keyword>
<name>A0A810NFT3_9ACTN</name>